<feature type="transmembrane region" description="Helical" evidence="7">
    <location>
        <begin position="364"/>
        <end position="386"/>
    </location>
</feature>
<comment type="subcellular location">
    <subcellularLocation>
        <location evidence="1">Cell membrane</location>
        <topology evidence="1">Multi-pass membrane protein</topology>
    </subcellularLocation>
</comment>
<feature type="transmembrane region" description="Helical" evidence="7">
    <location>
        <begin position="228"/>
        <end position="252"/>
    </location>
</feature>
<feature type="transmembrane region" description="Helical" evidence="7">
    <location>
        <begin position="332"/>
        <end position="352"/>
    </location>
</feature>
<feature type="transmembrane region" description="Helical" evidence="7">
    <location>
        <begin position="162"/>
        <end position="184"/>
    </location>
</feature>
<evidence type="ECO:0000256" key="7">
    <source>
        <dbReference type="SAM" id="Phobius"/>
    </source>
</evidence>
<keyword evidence="10" id="KW-1185">Reference proteome</keyword>
<dbReference type="PANTHER" id="PTHR23501:SF197">
    <property type="entry name" value="COMD"/>
    <property type="match status" value="1"/>
</dbReference>
<reference evidence="9 10" key="1">
    <citation type="submission" date="2022-05" db="EMBL/GenBank/DDBJ databases">
        <title>Genome Sequencing of Bee-Associated Microbes.</title>
        <authorList>
            <person name="Dunlap C."/>
        </authorList>
    </citation>
    <scope>NUCLEOTIDE SEQUENCE [LARGE SCALE GENOMIC DNA]</scope>
    <source>
        <strain evidence="9 10">NRRL B-14421</strain>
    </source>
</reference>
<accession>A0ABT4GKL7</accession>
<feature type="transmembrane region" description="Helical" evidence="7">
    <location>
        <begin position="306"/>
        <end position="325"/>
    </location>
</feature>
<sequence>MSSEPKKVIWIIVGLMLGMLLGALDQTIISTAMPTVIRDLGGIAMYSWVFSIYMLTSTTSMPIFGKLADLYGRKRIYLVGIGIFVIGSALCGLATNMTELIIYRGLQGIGAGALMPIAMTIIGDIMPVEKRGKMQGLFGGVMALSSIIGPAIGGFIVEHLNWSWIFYVNLPFGIAAMVIIGSALKESRTNEKRSIDWLGALTLSGAIVSGLLGLVLGGDPNAAGSLHYAWGSPQIIGLFSACAILLGLFIWVETKAKEPMIPLHLFKNKVISVTSMIAVLMSVGMFGAITYIPLFVQGVIGVSPSIAGYILTPLMLSVVASAIIGGRMSSKVSYRTLIGTGMILIGIGFAFMSTMDAGTSKLLIILYMIVAGLGMGLIMPTLNIAVQGEVAATSRGIVTSLVQFFRSIGATVGVSIMGVMMTNRMTEGLSGMGEKFRQIPAEQLGKFANPQLLLDANARLKLPADILTELQQVFVHGLSGIFLTGSLIVFAGVIITFFLGKARMLPQETKPIDNDVRPNKDSVLQQSEFV</sequence>
<dbReference type="NCBIfam" id="TIGR00711">
    <property type="entry name" value="efflux_EmrB"/>
    <property type="match status" value="1"/>
</dbReference>
<dbReference type="PRINTS" id="PR01036">
    <property type="entry name" value="TCRTETB"/>
</dbReference>
<evidence type="ECO:0000256" key="4">
    <source>
        <dbReference type="ARBA" id="ARBA00022692"/>
    </source>
</evidence>
<dbReference type="Pfam" id="PF07690">
    <property type="entry name" value="MFS_1"/>
    <property type="match status" value="1"/>
</dbReference>
<dbReference type="SUPFAM" id="SSF103473">
    <property type="entry name" value="MFS general substrate transporter"/>
    <property type="match status" value="2"/>
</dbReference>
<dbReference type="RefSeq" id="WP_051253786.1">
    <property type="nucleotide sequence ID" value="NZ_JAMDMW010000046.1"/>
</dbReference>
<dbReference type="Gene3D" id="1.20.1720.10">
    <property type="entry name" value="Multidrug resistance protein D"/>
    <property type="match status" value="1"/>
</dbReference>
<evidence type="ECO:0000259" key="8">
    <source>
        <dbReference type="PROSITE" id="PS50850"/>
    </source>
</evidence>
<dbReference type="Proteomes" id="UP001527099">
    <property type="component" value="Unassembled WGS sequence"/>
</dbReference>
<evidence type="ECO:0000256" key="3">
    <source>
        <dbReference type="ARBA" id="ARBA00022475"/>
    </source>
</evidence>
<feature type="transmembrane region" description="Helical" evidence="7">
    <location>
        <begin position="398"/>
        <end position="421"/>
    </location>
</feature>
<dbReference type="InterPro" id="IPR011701">
    <property type="entry name" value="MFS"/>
</dbReference>
<feature type="transmembrane region" description="Helical" evidence="7">
    <location>
        <begin position="7"/>
        <end position="24"/>
    </location>
</feature>
<evidence type="ECO:0000256" key="6">
    <source>
        <dbReference type="ARBA" id="ARBA00023136"/>
    </source>
</evidence>
<keyword evidence="2" id="KW-0813">Transport</keyword>
<feature type="transmembrane region" description="Helical" evidence="7">
    <location>
        <begin position="137"/>
        <end position="156"/>
    </location>
</feature>
<dbReference type="InterPro" id="IPR004638">
    <property type="entry name" value="EmrB-like"/>
</dbReference>
<dbReference type="PANTHER" id="PTHR23501">
    <property type="entry name" value="MAJOR FACILITATOR SUPERFAMILY"/>
    <property type="match status" value="1"/>
</dbReference>
<protein>
    <submittedName>
        <fullName evidence="9">MFS transporter</fullName>
    </submittedName>
</protein>
<feature type="transmembrane region" description="Helical" evidence="7">
    <location>
        <begin position="101"/>
        <end position="125"/>
    </location>
</feature>
<dbReference type="PROSITE" id="PS50850">
    <property type="entry name" value="MFS"/>
    <property type="match status" value="1"/>
</dbReference>
<feature type="transmembrane region" description="Helical" evidence="7">
    <location>
        <begin position="196"/>
        <end position="216"/>
    </location>
</feature>
<evidence type="ECO:0000256" key="2">
    <source>
        <dbReference type="ARBA" id="ARBA00022448"/>
    </source>
</evidence>
<dbReference type="Gene3D" id="1.20.1250.20">
    <property type="entry name" value="MFS general substrate transporter like domains"/>
    <property type="match status" value="1"/>
</dbReference>
<gene>
    <name evidence="9" type="ORF">M5X19_28170</name>
</gene>
<keyword evidence="4 7" id="KW-0812">Transmembrane</keyword>
<keyword evidence="6 7" id="KW-0472">Membrane</keyword>
<keyword evidence="3" id="KW-1003">Cell membrane</keyword>
<dbReference type="InterPro" id="IPR020846">
    <property type="entry name" value="MFS_dom"/>
</dbReference>
<evidence type="ECO:0000313" key="10">
    <source>
        <dbReference type="Proteomes" id="UP001527099"/>
    </source>
</evidence>
<dbReference type="CDD" id="cd17502">
    <property type="entry name" value="MFS_Azr1_MDR_like"/>
    <property type="match status" value="1"/>
</dbReference>
<feature type="domain" description="Major facilitator superfamily (MFS) profile" evidence="8">
    <location>
        <begin position="11"/>
        <end position="504"/>
    </location>
</feature>
<evidence type="ECO:0000313" key="9">
    <source>
        <dbReference type="EMBL" id="MCY9696747.1"/>
    </source>
</evidence>
<keyword evidence="5 7" id="KW-1133">Transmembrane helix</keyword>
<dbReference type="InterPro" id="IPR036259">
    <property type="entry name" value="MFS_trans_sf"/>
</dbReference>
<dbReference type="EMBL" id="JAMDMX010000109">
    <property type="protein sequence ID" value="MCY9696747.1"/>
    <property type="molecule type" value="Genomic_DNA"/>
</dbReference>
<feature type="transmembrane region" description="Helical" evidence="7">
    <location>
        <begin position="44"/>
        <end position="64"/>
    </location>
</feature>
<organism evidence="9 10">
    <name type="scientific">Paenibacillus alginolyticus</name>
    <dbReference type="NCBI Taxonomy" id="59839"/>
    <lineage>
        <taxon>Bacteria</taxon>
        <taxon>Bacillati</taxon>
        <taxon>Bacillota</taxon>
        <taxon>Bacilli</taxon>
        <taxon>Bacillales</taxon>
        <taxon>Paenibacillaceae</taxon>
        <taxon>Paenibacillus</taxon>
    </lineage>
</organism>
<feature type="transmembrane region" description="Helical" evidence="7">
    <location>
        <begin position="473"/>
        <end position="500"/>
    </location>
</feature>
<evidence type="ECO:0000256" key="1">
    <source>
        <dbReference type="ARBA" id="ARBA00004651"/>
    </source>
</evidence>
<evidence type="ECO:0000256" key="5">
    <source>
        <dbReference type="ARBA" id="ARBA00022989"/>
    </source>
</evidence>
<feature type="transmembrane region" description="Helical" evidence="7">
    <location>
        <begin position="76"/>
        <end position="95"/>
    </location>
</feature>
<feature type="transmembrane region" description="Helical" evidence="7">
    <location>
        <begin position="273"/>
        <end position="294"/>
    </location>
</feature>
<comment type="caution">
    <text evidence="9">The sequence shown here is derived from an EMBL/GenBank/DDBJ whole genome shotgun (WGS) entry which is preliminary data.</text>
</comment>
<name>A0ABT4GKL7_9BACL</name>
<proteinExistence type="predicted"/>